<evidence type="ECO:0000259" key="10">
    <source>
        <dbReference type="Pfam" id="PF26311"/>
    </source>
</evidence>
<evidence type="ECO:0000256" key="7">
    <source>
        <dbReference type="ARBA" id="ARBA00023002"/>
    </source>
</evidence>
<evidence type="ECO:0000256" key="8">
    <source>
        <dbReference type="RuleBase" id="RU366069"/>
    </source>
</evidence>
<evidence type="ECO:0000256" key="4">
    <source>
        <dbReference type="ARBA" id="ARBA00019877"/>
    </source>
</evidence>
<evidence type="ECO:0000313" key="11">
    <source>
        <dbReference type="EMBL" id="TKI04105.1"/>
    </source>
</evidence>
<dbReference type="InterPro" id="IPR002938">
    <property type="entry name" value="FAD-bd"/>
</dbReference>
<dbReference type="Pfam" id="PF26311">
    <property type="entry name" value="ETF-QO_FixC_C"/>
    <property type="match status" value="1"/>
</dbReference>
<dbReference type="Pfam" id="PF01494">
    <property type="entry name" value="FAD_binding_3"/>
    <property type="match status" value="1"/>
</dbReference>
<dbReference type="SUPFAM" id="SSF51905">
    <property type="entry name" value="FAD/NAD(P)-binding domain"/>
    <property type="match status" value="1"/>
</dbReference>
<dbReference type="EMBL" id="SZPQ01000033">
    <property type="protein sequence ID" value="TKI04105.1"/>
    <property type="molecule type" value="Genomic_DNA"/>
</dbReference>
<evidence type="ECO:0000313" key="12">
    <source>
        <dbReference type="Proteomes" id="UP000305202"/>
    </source>
</evidence>
<comment type="similarity">
    <text evidence="3 8">Belongs to the ETF-QO/FixC family.</text>
</comment>
<feature type="domain" description="FixC-like C-terminal" evidence="10">
    <location>
        <begin position="373"/>
        <end position="436"/>
    </location>
</feature>
<organism evidence="11 12">
    <name type="scientific">Martelella alba</name>
    <dbReference type="NCBI Taxonomy" id="2590451"/>
    <lineage>
        <taxon>Bacteria</taxon>
        <taxon>Pseudomonadati</taxon>
        <taxon>Pseudomonadota</taxon>
        <taxon>Alphaproteobacteria</taxon>
        <taxon>Hyphomicrobiales</taxon>
        <taxon>Aurantimonadaceae</taxon>
        <taxon>Martelella</taxon>
    </lineage>
</organism>
<name>A0ABY2SGR2_9HYPH</name>
<keyword evidence="7 8" id="KW-0560">Oxidoreductase</keyword>
<dbReference type="InterPro" id="IPR036188">
    <property type="entry name" value="FAD/NAD-bd_sf"/>
</dbReference>
<dbReference type="InterPro" id="IPR039651">
    <property type="entry name" value="FixC-like"/>
</dbReference>
<dbReference type="Proteomes" id="UP000305202">
    <property type="component" value="Unassembled WGS sequence"/>
</dbReference>
<dbReference type="PRINTS" id="PR00420">
    <property type="entry name" value="RNGMNOXGNASE"/>
</dbReference>
<keyword evidence="5 8" id="KW-0285">Flavoprotein</keyword>
<reference evidence="11 12" key="1">
    <citation type="submission" date="2019-04" db="EMBL/GenBank/DDBJ databases">
        <authorList>
            <person name="Li M."/>
            <person name="Gao C."/>
        </authorList>
    </citation>
    <scope>NUCLEOTIDE SEQUENCE [LARGE SCALE GENOMIC DNA]</scope>
    <source>
        <strain evidence="11 12">BGMRC 2031</strain>
    </source>
</reference>
<evidence type="ECO:0000256" key="5">
    <source>
        <dbReference type="ARBA" id="ARBA00022630"/>
    </source>
</evidence>
<evidence type="ECO:0000259" key="9">
    <source>
        <dbReference type="Pfam" id="PF01494"/>
    </source>
</evidence>
<keyword evidence="6 8" id="KW-0274">FAD</keyword>
<evidence type="ECO:0000256" key="1">
    <source>
        <dbReference type="ARBA" id="ARBA00001974"/>
    </source>
</evidence>
<evidence type="ECO:0000256" key="6">
    <source>
        <dbReference type="ARBA" id="ARBA00022827"/>
    </source>
</evidence>
<dbReference type="Gene3D" id="3.50.50.60">
    <property type="entry name" value="FAD/NAD(P)-binding domain"/>
    <property type="match status" value="1"/>
</dbReference>
<dbReference type="InterPro" id="IPR059103">
    <property type="entry name" value="FixC-like_C"/>
</dbReference>
<evidence type="ECO:0000256" key="3">
    <source>
        <dbReference type="ARBA" id="ARBA00006796"/>
    </source>
</evidence>
<comment type="function">
    <text evidence="2">Could be required for the formation of a functional nitrogenase Fe protein. Probably accepts electrons from FixA/FixB and reduces a quinone.</text>
</comment>
<accession>A0ABY2SGR2</accession>
<evidence type="ECO:0000256" key="2">
    <source>
        <dbReference type="ARBA" id="ARBA00003676"/>
    </source>
</evidence>
<proteinExistence type="inferred from homology"/>
<keyword evidence="12" id="KW-1185">Reference proteome</keyword>
<comment type="function">
    <text evidence="8">Part of an electron transfer system.</text>
</comment>
<protein>
    <recommendedName>
        <fullName evidence="4 8">Protein FixC</fullName>
    </recommendedName>
</protein>
<feature type="domain" description="FAD-binding" evidence="9">
    <location>
        <begin position="13"/>
        <end position="194"/>
    </location>
</feature>
<dbReference type="SUPFAM" id="SSF54373">
    <property type="entry name" value="FAD-linked reductases, C-terminal domain"/>
    <property type="match status" value="1"/>
</dbReference>
<sequence length="437" mass="46947">MAEQYATSTDVDFDAIVIGAGIAGCVTAYQLAGAGHSVLLVERGAKPGSKNLSGGIFYCRVMERIFPDFVNQAPVERHITRNCLSFLTPEAFVNLDYLDQRLTQPATAVSVLRARLDDWLAEQCEQAGVMLMAGVKVDALVRQGERIIGIRAGDDTLRANVVVAADGINSFICQDAGIRAREPTRHLAVGVKSVIRLTRAQMEDRFNLIGNQGAAYALVGDCTDGVGGGGFMYTNTDSVSIGVVLRLDDLVRRQASSADLHDRFLRHPAIAPFIRGGELLEYGCHLVAEGGQAMVHDLIRPGLVVVGDAAGFTLNTGLTVRGMDLAAGSALAAAKAIDGALRQGDVSQTALGAYLDELNGGFVGQDMRTYANAPAFMENPRLYGDYGVLLSDMLLAMYHLDTQPRRRLLPTFLKTFKHSPLKAGQLIKDMFAATRSL</sequence>
<comment type="caution">
    <text evidence="11">The sequence shown here is derived from an EMBL/GenBank/DDBJ whole genome shotgun (WGS) entry which is preliminary data.</text>
</comment>
<dbReference type="RefSeq" id="WP_136991847.1">
    <property type="nucleotide sequence ID" value="NZ_SZPQ01000033.1"/>
</dbReference>
<dbReference type="PANTHER" id="PTHR43624">
    <property type="entry name" value="ELECTRON TRANSFER FLAVOPROTEIN-QUINONE OXIDOREDUCTASE YDIS-RELATED"/>
    <property type="match status" value="1"/>
</dbReference>
<dbReference type="PANTHER" id="PTHR43624:SF2">
    <property type="entry name" value="ELECTRON TRANSFER FLAVOPROTEIN-QUINONE OXIDOREDUCTASE YDIS-RELATED"/>
    <property type="match status" value="1"/>
</dbReference>
<gene>
    <name evidence="11" type="ORF">FCN80_19275</name>
</gene>
<comment type="cofactor">
    <cofactor evidence="1 8">
        <name>FAD</name>
        <dbReference type="ChEBI" id="CHEBI:57692"/>
    </cofactor>
</comment>